<feature type="compositionally biased region" description="Polar residues" evidence="1">
    <location>
        <begin position="202"/>
        <end position="213"/>
    </location>
</feature>
<feature type="region of interest" description="Disordered" evidence="1">
    <location>
        <begin position="237"/>
        <end position="310"/>
    </location>
</feature>
<organism evidence="2">
    <name type="scientific">Notodromas monacha</name>
    <dbReference type="NCBI Taxonomy" id="399045"/>
    <lineage>
        <taxon>Eukaryota</taxon>
        <taxon>Metazoa</taxon>
        <taxon>Ecdysozoa</taxon>
        <taxon>Arthropoda</taxon>
        <taxon>Crustacea</taxon>
        <taxon>Oligostraca</taxon>
        <taxon>Ostracoda</taxon>
        <taxon>Podocopa</taxon>
        <taxon>Podocopida</taxon>
        <taxon>Cypridocopina</taxon>
        <taxon>Cypridoidea</taxon>
        <taxon>Cyprididae</taxon>
        <taxon>Notodromas</taxon>
    </lineage>
</organism>
<dbReference type="Proteomes" id="UP000678499">
    <property type="component" value="Unassembled WGS sequence"/>
</dbReference>
<evidence type="ECO:0000313" key="2">
    <source>
        <dbReference type="EMBL" id="CAD7284302.1"/>
    </source>
</evidence>
<gene>
    <name evidence="2" type="ORF">NMOB1V02_LOCUS11909</name>
</gene>
<keyword evidence="3" id="KW-1185">Reference proteome</keyword>
<feature type="compositionally biased region" description="Low complexity" evidence="1">
    <location>
        <begin position="19"/>
        <end position="39"/>
    </location>
</feature>
<evidence type="ECO:0000313" key="3">
    <source>
        <dbReference type="Proteomes" id="UP000678499"/>
    </source>
</evidence>
<evidence type="ECO:0000256" key="1">
    <source>
        <dbReference type="SAM" id="MobiDB-lite"/>
    </source>
</evidence>
<feature type="compositionally biased region" description="Acidic residues" evidence="1">
    <location>
        <begin position="272"/>
        <end position="290"/>
    </location>
</feature>
<feature type="region of interest" description="Disordered" evidence="1">
    <location>
        <begin position="1"/>
        <end position="42"/>
    </location>
</feature>
<feature type="region of interest" description="Disordered" evidence="1">
    <location>
        <begin position="97"/>
        <end position="121"/>
    </location>
</feature>
<protein>
    <submittedName>
        <fullName evidence="2">Uncharacterized protein</fullName>
    </submittedName>
</protein>
<sequence length="310" mass="32891">KHQSMKDSSIHKRLSLNYSSGSSSSTLGAGSSSSAGGSSELCGIMERDSEAKLVMGEHFDMASGRLSSSGIGSSTSCSSTCSLQSIASQSKHLLQNDHDHAEASSDDFGSLEDGGVRQSGRFRPTQPLALLRESASLFQSPAGLFQNPMHSSSSSHQHPDVVPQQFLASSSSSPSPSSRPPQCDHGVHLRGAAAPHGHHQDSQPQTVHQQHHVSTTYITLDRADEEVASRIYISAAGPLSGAEDGGDSLVSKPNEVRISVSDASGDARYDIEDRDTFDEENNDNSNEDDNPDSRPQGLEFILSNSNIESS</sequence>
<feature type="compositionally biased region" description="Basic and acidic residues" evidence="1">
    <location>
        <begin position="1"/>
        <end position="10"/>
    </location>
</feature>
<reference evidence="2" key="1">
    <citation type="submission" date="2020-11" db="EMBL/GenBank/DDBJ databases">
        <authorList>
            <person name="Tran Van P."/>
        </authorList>
    </citation>
    <scope>NUCLEOTIDE SEQUENCE</scope>
</reference>
<proteinExistence type="predicted"/>
<name>A0A7R9BZ71_9CRUS</name>
<feature type="region of interest" description="Disordered" evidence="1">
    <location>
        <begin position="165"/>
        <end position="213"/>
    </location>
</feature>
<dbReference type="AlphaFoldDB" id="A0A7R9BZ71"/>
<accession>A0A7R9BZ71</accession>
<dbReference type="EMBL" id="OA889734">
    <property type="protein sequence ID" value="CAD7284302.1"/>
    <property type="molecule type" value="Genomic_DNA"/>
</dbReference>
<dbReference type="EMBL" id="CAJPEX010007697">
    <property type="protein sequence ID" value="CAG0924454.1"/>
    <property type="molecule type" value="Genomic_DNA"/>
</dbReference>
<feature type="non-terminal residue" evidence="2">
    <location>
        <position position="1"/>
    </location>
</feature>